<keyword evidence="11" id="KW-1185">Reference proteome</keyword>
<evidence type="ECO:0000313" key="10">
    <source>
        <dbReference type="EMBL" id="TFY66876.1"/>
    </source>
</evidence>
<dbReference type="PANTHER" id="PTHR24388">
    <property type="entry name" value="ZINC FINGER PROTEIN"/>
    <property type="match status" value="1"/>
</dbReference>
<dbReference type="Pfam" id="PF00096">
    <property type="entry name" value="zf-C2H2"/>
    <property type="match status" value="1"/>
</dbReference>
<sequence>MVVPRSQPTTKRPRSKSPKATPMVVVPCLLRRFVCHYPGCSNKRGFSRSADLKRHQDTHNRSDAKTYDCTECPFTALQKSNLKEHLLKHKPGTHFDCPSCEKSYRSSSTLTRHVQQKHNVVVKHTKEYYLVRGLPLPAHALARRSTTTRKNLKKREIRKADSPPSRSASVYAASDSSSSSWETFSSSPASPGFGTLVLGADPVADLTKATTAMSLAPSLPQSAPAVFDAVFDFGNVNANENANAFTEQYWDDKVFEEFRAANGIPPAQTGAVYDNSASTNFSGDFAAMQLGVSQQQQEYDFRTLDLQGPFMGNPTAANTNASLNMNVNVDYQTWAQQPNPQVQQYPQQNQQQVAVSPFDAASYYFQMGNEQAPVYDEYNNNDNFQFDYNFNYNAPQVPQAQYAPSLMPSGLEMQHVMQQGYAAGGFFAGL</sequence>
<dbReference type="PROSITE" id="PS00028">
    <property type="entry name" value="ZINC_FINGER_C2H2_1"/>
    <property type="match status" value="1"/>
</dbReference>
<evidence type="ECO:0000256" key="4">
    <source>
        <dbReference type="ARBA" id="ARBA00022771"/>
    </source>
</evidence>
<evidence type="ECO:0000256" key="8">
    <source>
        <dbReference type="SAM" id="MobiDB-lite"/>
    </source>
</evidence>
<accession>A0A4Y9YWA8</accession>
<organism evidence="10 11">
    <name type="scientific">Dentipellis fragilis</name>
    <dbReference type="NCBI Taxonomy" id="205917"/>
    <lineage>
        <taxon>Eukaryota</taxon>
        <taxon>Fungi</taxon>
        <taxon>Dikarya</taxon>
        <taxon>Basidiomycota</taxon>
        <taxon>Agaricomycotina</taxon>
        <taxon>Agaricomycetes</taxon>
        <taxon>Russulales</taxon>
        <taxon>Hericiaceae</taxon>
        <taxon>Dentipellis</taxon>
    </lineage>
</organism>
<evidence type="ECO:0000256" key="2">
    <source>
        <dbReference type="ARBA" id="ARBA00022723"/>
    </source>
</evidence>
<dbReference type="Gene3D" id="3.30.160.60">
    <property type="entry name" value="Classic Zinc Finger"/>
    <property type="match status" value="2"/>
</dbReference>
<dbReference type="EMBL" id="SEOQ01000211">
    <property type="protein sequence ID" value="TFY66876.1"/>
    <property type="molecule type" value="Genomic_DNA"/>
</dbReference>
<dbReference type="PANTHER" id="PTHR24388:SF54">
    <property type="entry name" value="PROTEIN ESCARGOT"/>
    <property type="match status" value="1"/>
</dbReference>
<evidence type="ECO:0000256" key="7">
    <source>
        <dbReference type="PROSITE-ProRule" id="PRU00042"/>
    </source>
</evidence>
<dbReference type="InterPro" id="IPR036236">
    <property type="entry name" value="Znf_C2H2_sf"/>
</dbReference>
<keyword evidence="2" id="KW-0479">Metal-binding</keyword>
<dbReference type="GO" id="GO:0000978">
    <property type="term" value="F:RNA polymerase II cis-regulatory region sequence-specific DNA binding"/>
    <property type="evidence" value="ECO:0007669"/>
    <property type="project" value="TreeGrafter"/>
</dbReference>
<protein>
    <recommendedName>
        <fullName evidence="9">C2H2-type domain-containing protein</fullName>
    </recommendedName>
</protein>
<feature type="region of interest" description="Disordered" evidence="8">
    <location>
        <begin position="145"/>
        <end position="173"/>
    </location>
</feature>
<evidence type="ECO:0000256" key="1">
    <source>
        <dbReference type="ARBA" id="ARBA00004123"/>
    </source>
</evidence>
<keyword evidence="4 7" id="KW-0863">Zinc-finger</keyword>
<evidence type="ECO:0000259" key="9">
    <source>
        <dbReference type="PROSITE" id="PS50157"/>
    </source>
</evidence>
<evidence type="ECO:0000256" key="6">
    <source>
        <dbReference type="ARBA" id="ARBA00023242"/>
    </source>
</evidence>
<dbReference type="InterPro" id="IPR013087">
    <property type="entry name" value="Znf_C2H2_type"/>
</dbReference>
<dbReference type="GO" id="GO:0005634">
    <property type="term" value="C:nucleus"/>
    <property type="evidence" value="ECO:0007669"/>
    <property type="project" value="UniProtKB-SubCell"/>
</dbReference>
<dbReference type="GO" id="GO:0000981">
    <property type="term" value="F:DNA-binding transcription factor activity, RNA polymerase II-specific"/>
    <property type="evidence" value="ECO:0007669"/>
    <property type="project" value="TreeGrafter"/>
</dbReference>
<keyword evidence="6" id="KW-0539">Nucleus</keyword>
<proteinExistence type="predicted"/>
<feature type="region of interest" description="Disordered" evidence="8">
    <location>
        <begin position="1"/>
        <end position="21"/>
    </location>
</feature>
<dbReference type="STRING" id="205917.A0A4Y9YWA8"/>
<dbReference type="PROSITE" id="PS50157">
    <property type="entry name" value="ZINC_FINGER_C2H2_2"/>
    <property type="match status" value="1"/>
</dbReference>
<gene>
    <name evidence="10" type="ORF">EVG20_g4216</name>
</gene>
<dbReference type="SMART" id="SM00355">
    <property type="entry name" value="ZnF_C2H2"/>
    <property type="match status" value="3"/>
</dbReference>
<dbReference type="SUPFAM" id="SSF57667">
    <property type="entry name" value="beta-beta-alpha zinc fingers"/>
    <property type="match status" value="1"/>
</dbReference>
<feature type="compositionally biased region" description="Basic residues" evidence="8">
    <location>
        <begin position="146"/>
        <end position="157"/>
    </location>
</feature>
<reference evidence="10 11" key="1">
    <citation type="submission" date="2019-02" db="EMBL/GenBank/DDBJ databases">
        <title>Genome sequencing of the rare red list fungi Dentipellis fragilis.</title>
        <authorList>
            <person name="Buettner E."/>
            <person name="Kellner H."/>
        </authorList>
    </citation>
    <scope>NUCLEOTIDE SEQUENCE [LARGE SCALE GENOMIC DNA]</scope>
    <source>
        <strain evidence="10 11">DSM 105465</strain>
    </source>
</reference>
<evidence type="ECO:0000313" key="11">
    <source>
        <dbReference type="Proteomes" id="UP000298327"/>
    </source>
</evidence>
<dbReference type="OrthoDB" id="6077919at2759"/>
<dbReference type="AlphaFoldDB" id="A0A4Y9YWA8"/>
<feature type="domain" description="C2H2-type" evidence="9">
    <location>
        <begin position="95"/>
        <end position="118"/>
    </location>
</feature>
<dbReference type="Proteomes" id="UP000298327">
    <property type="component" value="Unassembled WGS sequence"/>
</dbReference>
<dbReference type="InterPro" id="IPR050527">
    <property type="entry name" value="Snail/Krueppel_Znf"/>
</dbReference>
<name>A0A4Y9YWA8_9AGAM</name>
<comment type="caution">
    <text evidence="10">The sequence shown here is derived from an EMBL/GenBank/DDBJ whole genome shotgun (WGS) entry which is preliminary data.</text>
</comment>
<keyword evidence="5" id="KW-0862">Zinc</keyword>
<evidence type="ECO:0000256" key="3">
    <source>
        <dbReference type="ARBA" id="ARBA00022737"/>
    </source>
</evidence>
<keyword evidence="3" id="KW-0677">Repeat</keyword>
<feature type="compositionally biased region" description="Polar residues" evidence="8">
    <location>
        <begin position="1"/>
        <end position="10"/>
    </location>
</feature>
<comment type="subcellular location">
    <subcellularLocation>
        <location evidence="1">Nucleus</location>
    </subcellularLocation>
</comment>
<dbReference type="GO" id="GO:0008270">
    <property type="term" value="F:zinc ion binding"/>
    <property type="evidence" value="ECO:0007669"/>
    <property type="project" value="UniProtKB-KW"/>
</dbReference>
<evidence type="ECO:0000256" key="5">
    <source>
        <dbReference type="ARBA" id="ARBA00022833"/>
    </source>
</evidence>